<accession>A0AAV5IKL2</accession>
<evidence type="ECO:0008006" key="3">
    <source>
        <dbReference type="Google" id="ProtNLM"/>
    </source>
</evidence>
<comment type="caution">
    <text evidence="1">The sequence shown here is derived from an EMBL/GenBank/DDBJ whole genome shotgun (WGS) entry which is preliminary data.</text>
</comment>
<sequence>MGTVMMTQLLDAQFIHTNREANCVVNCLAKKGPNLHSAFVLYEHCPAHVCYLTFCTVMLLGMFFPEWL</sequence>
<proteinExistence type="predicted"/>
<evidence type="ECO:0000313" key="2">
    <source>
        <dbReference type="Proteomes" id="UP001054252"/>
    </source>
</evidence>
<reference evidence="1 2" key="1">
    <citation type="journal article" date="2021" name="Commun. Biol.">
        <title>The genome of Shorea leprosula (Dipterocarpaceae) highlights the ecological relevance of drought in aseasonal tropical rainforests.</title>
        <authorList>
            <person name="Ng K.K.S."/>
            <person name="Kobayashi M.J."/>
            <person name="Fawcett J.A."/>
            <person name="Hatakeyama M."/>
            <person name="Paape T."/>
            <person name="Ng C.H."/>
            <person name="Ang C.C."/>
            <person name="Tnah L.H."/>
            <person name="Lee C.T."/>
            <person name="Nishiyama T."/>
            <person name="Sese J."/>
            <person name="O'Brien M.J."/>
            <person name="Copetti D."/>
            <person name="Mohd Noor M.I."/>
            <person name="Ong R.C."/>
            <person name="Putra M."/>
            <person name="Sireger I.Z."/>
            <person name="Indrioko S."/>
            <person name="Kosugi Y."/>
            <person name="Izuno A."/>
            <person name="Isagi Y."/>
            <person name="Lee S.L."/>
            <person name="Shimizu K.K."/>
        </authorList>
    </citation>
    <scope>NUCLEOTIDE SEQUENCE [LARGE SCALE GENOMIC DNA]</scope>
    <source>
        <strain evidence="1">214</strain>
    </source>
</reference>
<keyword evidence="2" id="KW-1185">Reference proteome</keyword>
<gene>
    <name evidence="1" type="ORF">SLEP1_g14887</name>
</gene>
<dbReference type="Proteomes" id="UP001054252">
    <property type="component" value="Unassembled WGS sequence"/>
</dbReference>
<name>A0AAV5IKL2_9ROSI</name>
<organism evidence="1 2">
    <name type="scientific">Rubroshorea leprosula</name>
    <dbReference type="NCBI Taxonomy" id="152421"/>
    <lineage>
        <taxon>Eukaryota</taxon>
        <taxon>Viridiplantae</taxon>
        <taxon>Streptophyta</taxon>
        <taxon>Embryophyta</taxon>
        <taxon>Tracheophyta</taxon>
        <taxon>Spermatophyta</taxon>
        <taxon>Magnoliopsida</taxon>
        <taxon>eudicotyledons</taxon>
        <taxon>Gunneridae</taxon>
        <taxon>Pentapetalae</taxon>
        <taxon>rosids</taxon>
        <taxon>malvids</taxon>
        <taxon>Malvales</taxon>
        <taxon>Dipterocarpaceae</taxon>
        <taxon>Rubroshorea</taxon>
    </lineage>
</organism>
<protein>
    <recommendedName>
        <fullName evidence="3">RNase H type-1 domain-containing protein</fullName>
    </recommendedName>
</protein>
<evidence type="ECO:0000313" key="1">
    <source>
        <dbReference type="EMBL" id="GKV02451.1"/>
    </source>
</evidence>
<dbReference type="AlphaFoldDB" id="A0AAV5IKL2"/>
<dbReference type="EMBL" id="BPVZ01000018">
    <property type="protein sequence ID" value="GKV02451.1"/>
    <property type="molecule type" value="Genomic_DNA"/>
</dbReference>